<gene>
    <name evidence="2" type="ORF">GSUB_07800</name>
</gene>
<evidence type="ECO:0000313" key="3">
    <source>
        <dbReference type="Proteomes" id="UP000035036"/>
    </source>
</evidence>
<organism evidence="2 3">
    <name type="scientific">Geoalkalibacter subterraneus</name>
    <dbReference type="NCBI Taxonomy" id="483547"/>
    <lineage>
        <taxon>Bacteria</taxon>
        <taxon>Pseudomonadati</taxon>
        <taxon>Thermodesulfobacteriota</taxon>
        <taxon>Desulfuromonadia</taxon>
        <taxon>Desulfuromonadales</taxon>
        <taxon>Geoalkalibacteraceae</taxon>
        <taxon>Geoalkalibacter</taxon>
    </lineage>
</organism>
<dbReference type="InterPro" id="IPR011055">
    <property type="entry name" value="Dup_hybrid_motif"/>
</dbReference>
<name>A0A0B5FGN4_9BACT</name>
<dbReference type="HOGENOM" id="CLU_029425_16_3_7"/>
<dbReference type="Pfam" id="PF01551">
    <property type="entry name" value="Peptidase_M23"/>
    <property type="match status" value="1"/>
</dbReference>
<evidence type="ECO:0000313" key="2">
    <source>
        <dbReference type="EMBL" id="AJF06468.1"/>
    </source>
</evidence>
<dbReference type="STRING" id="483547.GSUB_07800"/>
<feature type="domain" description="M23ase beta-sheet core" evidence="1">
    <location>
        <begin position="5"/>
        <end position="74"/>
    </location>
</feature>
<dbReference type="InterPro" id="IPR016047">
    <property type="entry name" value="M23ase_b-sheet_dom"/>
</dbReference>
<dbReference type="AlphaFoldDB" id="A0A0B5FGN4"/>
<dbReference type="PANTHER" id="PTHR21666">
    <property type="entry name" value="PEPTIDASE-RELATED"/>
    <property type="match status" value="1"/>
</dbReference>
<dbReference type="Proteomes" id="UP000035036">
    <property type="component" value="Chromosome"/>
</dbReference>
<keyword evidence="3" id="KW-1185">Reference proteome</keyword>
<sequence>MIYSDDKIRGYGNLIILKHDGNLFTVYGYNDQNLVKSGAVVRKGDAIARVGTPPGGGAPRLYFEVRRGKQAVDPLFYLP</sequence>
<dbReference type="PANTHER" id="PTHR21666:SF270">
    <property type="entry name" value="MUREIN HYDROLASE ACTIVATOR ENVC"/>
    <property type="match status" value="1"/>
</dbReference>
<dbReference type="GO" id="GO:0004222">
    <property type="term" value="F:metalloendopeptidase activity"/>
    <property type="evidence" value="ECO:0007669"/>
    <property type="project" value="TreeGrafter"/>
</dbReference>
<dbReference type="CDD" id="cd12797">
    <property type="entry name" value="M23_peptidase"/>
    <property type="match status" value="1"/>
</dbReference>
<dbReference type="KEGG" id="gsb:GSUB_07800"/>
<protein>
    <recommendedName>
        <fullName evidence="1">M23ase beta-sheet core domain-containing protein</fullName>
    </recommendedName>
</protein>
<reference evidence="2 3" key="1">
    <citation type="journal article" date="2015" name="Genome Announc.">
        <title>Genomes of Geoalkalibacter ferrihydriticus Z-0531T and Geoalkalibacter subterraneus Red1T, Two Haloalkaliphilic Metal-Reducing Deltaproteobacteria.</title>
        <authorList>
            <person name="Badalamenti J.P."/>
            <person name="Krajmalnik-Brown R."/>
            <person name="Torres C.I."/>
            <person name="Bond D.R."/>
        </authorList>
    </citation>
    <scope>NUCLEOTIDE SEQUENCE [LARGE SCALE GENOMIC DNA]</scope>
    <source>
        <strain evidence="2 3">Red1</strain>
    </source>
</reference>
<dbReference type="EMBL" id="CP010311">
    <property type="protein sequence ID" value="AJF06468.1"/>
    <property type="molecule type" value="Genomic_DNA"/>
</dbReference>
<dbReference type="SUPFAM" id="SSF51261">
    <property type="entry name" value="Duplicated hybrid motif"/>
    <property type="match status" value="1"/>
</dbReference>
<dbReference type="InterPro" id="IPR050570">
    <property type="entry name" value="Cell_wall_metabolism_enzyme"/>
</dbReference>
<accession>A0A0B5FGN4</accession>
<proteinExistence type="predicted"/>
<dbReference type="Gene3D" id="2.70.70.10">
    <property type="entry name" value="Glucose Permease (Domain IIA)"/>
    <property type="match status" value="1"/>
</dbReference>
<evidence type="ECO:0000259" key="1">
    <source>
        <dbReference type="Pfam" id="PF01551"/>
    </source>
</evidence>